<name>A0A8D9F8B3_9HEMI</name>
<accession>A0A8D9F8B3</accession>
<sequence>MFPEKPENVSFQGNYVRFQKLDAHYNINNVLFSRKLCSFSNNFKEIKQIRFGFQISMDREKIAKRCSLQYDVSFQGNYNSFQTKIMFLDKHTIKLVFKDKQIRFIFKQFRFQISIDRGKHRILQVNSEVYIAGNFSQWVIKSK</sequence>
<dbReference type="AlphaFoldDB" id="A0A8D9F8B3"/>
<organism evidence="1">
    <name type="scientific">Cacopsylla melanoneura</name>
    <dbReference type="NCBI Taxonomy" id="428564"/>
    <lineage>
        <taxon>Eukaryota</taxon>
        <taxon>Metazoa</taxon>
        <taxon>Ecdysozoa</taxon>
        <taxon>Arthropoda</taxon>
        <taxon>Hexapoda</taxon>
        <taxon>Insecta</taxon>
        <taxon>Pterygota</taxon>
        <taxon>Neoptera</taxon>
        <taxon>Paraneoptera</taxon>
        <taxon>Hemiptera</taxon>
        <taxon>Sternorrhyncha</taxon>
        <taxon>Psylloidea</taxon>
        <taxon>Psyllidae</taxon>
        <taxon>Psyllinae</taxon>
        <taxon>Cacopsylla</taxon>
    </lineage>
</organism>
<reference evidence="1" key="1">
    <citation type="submission" date="2021-05" db="EMBL/GenBank/DDBJ databases">
        <authorList>
            <person name="Alioto T."/>
            <person name="Alioto T."/>
            <person name="Gomez Garrido J."/>
        </authorList>
    </citation>
    <scope>NUCLEOTIDE SEQUENCE</scope>
</reference>
<evidence type="ECO:0000313" key="1">
    <source>
        <dbReference type="EMBL" id="CAG6780074.1"/>
    </source>
</evidence>
<proteinExistence type="predicted"/>
<protein>
    <submittedName>
        <fullName evidence="1">Uncharacterized protein</fullName>
    </submittedName>
</protein>
<dbReference type="EMBL" id="HBUF01616889">
    <property type="protein sequence ID" value="CAG6780074.1"/>
    <property type="molecule type" value="Transcribed_RNA"/>
</dbReference>